<reference evidence="7" key="2">
    <citation type="journal article" date="2020" name="Microorganisms">
        <title>Osmotic Adaptation and Compatible Solute Biosynthesis of Phototrophic Bacteria as Revealed from Genome Analyses.</title>
        <authorList>
            <person name="Imhoff J.F."/>
            <person name="Rahn T."/>
            <person name="Kunzel S."/>
            <person name="Keller A."/>
            <person name="Neulinger S.C."/>
        </authorList>
    </citation>
    <scope>NUCLEOTIDE SEQUENCE</scope>
    <source>
        <strain evidence="7">LMG 28126</strain>
    </source>
</reference>
<name>A0A934THP5_9RHOB</name>
<dbReference type="EC" id="5.1.99.5" evidence="3"/>
<organism evidence="7 8">
    <name type="scientific">Rhodobaculum claviforme</name>
    <dbReference type="NCBI Taxonomy" id="1549854"/>
    <lineage>
        <taxon>Bacteria</taxon>
        <taxon>Pseudomonadati</taxon>
        <taxon>Pseudomonadota</taxon>
        <taxon>Alphaproteobacteria</taxon>
        <taxon>Rhodobacterales</taxon>
        <taxon>Paracoccaceae</taxon>
        <taxon>Rhodobaculum</taxon>
    </lineage>
</organism>
<comment type="catalytic activity">
    <reaction evidence="5">
        <text>D-5-benzylhydantoin = L-5-benzylhydantoin</text>
        <dbReference type="Rhea" id="RHEA:83991"/>
        <dbReference type="ChEBI" id="CHEBI:176864"/>
        <dbReference type="ChEBI" id="CHEBI:233540"/>
    </reaction>
</comment>
<dbReference type="RefSeq" id="WP_201155347.1">
    <property type="nucleotide sequence ID" value="NZ_NHSD01000023.1"/>
</dbReference>
<evidence type="ECO:0000256" key="1">
    <source>
        <dbReference type="ARBA" id="ARBA00038414"/>
    </source>
</evidence>
<evidence type="ECO:0000256" key="4">
    <source>
        <dbReference type="ARBA" id="ARBA00067972"/>
    </source>
</evidence>
<dbReference type="InterPro" id="IPR053714">
    <property type="entry name" value="Iso_Racemase_Enz_sf"/>
</dbReference>
<dbReference type="FunFam" id="3.40.50.12500:FF:000001">
    <property type="entry name" value="Putative hydantoin racemase"/>
    <property type="match status" value="1"/>
</dbReference>
<dbReference type="InterPro" id="IPR052186">
    <property type="entry name" value="Hydantoin_racemase-like"/>
</dbReference>
<proteinExistence type="inferred from homology"/>
<comment type="catalytic activity">
    <reaction evidence="6">
        <text>D-5-isobutylhydantoin = L-5-isobutylhydantoin</text>
        <dbReference type="Rhea" id="RHEA:84231"/>
        <dbReference type="ChEBI" id="CHEBI:233609"/>
        <dbReference type="ChEBI" id="CHEBI:233610"/>
    </reaction>
</comment>
<comment type="similarity">
    <text evidence="1">Belongs to the HyuE racemase family.</text>
</comment>
<evidence type="ECO:0000256" key="2">
    <source>
        <dbReference type="ARBA" id="ARBA00051635"/>
    </source>
</evidence>
<evidence type="ECO:0000313" key="7">
    <source>
        <dbReference type="EMBL" id="MBK5925811.1"/>
    </source>
</evidence>
<dbReference type="PANTHER" id="PTHR28047:SF5">
    <property type="entry name" value="PROTEIN DCG1"/>
    <property type="match status" value="1"/>
</dbReference>
<evidence type="ECO:0000313" key="8">
    <source>
        <dbReference type="Proteomes" id="UP000706333"/>
    </source>
</evidence>
<sequence>MLLQLVNPNSTAAMTEAIGRQARRVANPGTRILAQCPPDTPASIEGHADEALSVPAMLALIREGRAMGAAAHVVACFDDPGLDAAREEATAPVVGLCHAAVTVAMATARRFSVVTTLGRSVPIIEDLVDRYGAARQCRRVRAVELPVLALDEDPAHAEALLEAAIRAARTEDGAEAVVLGCAGMADMAARLAIRTGVPVIDGVAAAVKLAEALAAGGFATSKLGAYADPRPKRGRPAA</sequence>
<dbReference type="EMBL" id="NHSD01000023">
    <property type="protein sequence ID" value="MBK5925811.1"/>
    <property type="molecule type" value="Genomic_DNA"/>
</dbReference>
<reference evidence="7" key="1">
    <citation type="submission" date="2017-05" db="EMBL/GenBank/DDBJ databases">
        <authorList>
            <person name="Imhoff J.F."/>
            <person name="Rahn T."/>
            <person name="Kuenzel S."/>
            <person name="Neulinger S.C."/>
        </authorList>
    </citation>
    <scope>NUCLEOTIDE SEQUENCE</scope>
    <source>
        <strain evidence="7">LMG 28126</strain>
    </source>
</reference>
<keyword evidence="8" id="KW-1185">Reference proteome</keyword>
<protein>
    <recommendedName>
        <fullName evidence="4">Hydantoin racemase</fullName>
        <ecNumber evidence="3">5.1.99.5</ecNumber>
    </recommendedName>
</protein>
<accession>A0A934THP5</accession>
<comment type="caution">
    <text evidence="7">The sequence shown here is derived from an EMBL/GenBank/DDBJ whole genome shotgun (WGS) entry which is preliminary data.</text>
</comment>
<evidence type="ECO:0000256" key="5">
    <source>
        <dbReference type="ARBA" id="ARBA00093199"/>
    </source>
</evidence>
<evidence type="ECO:0000256" key="6">
    <source>
        <dbReference type="ARBA" id="ARBA00093234"/>
    </source>
</evidence>
<dbReference type="Gene3D" id="3.40.50.12500">
    <property type="match status" value="1"/>
</dbReference>
<dbReference type="PANTHER" id="PTHR28047">
    <property type="entry name" value="PROTEIN DCG1"/>
    <property type="match status" value="1"/>
</dbReference>
<dbReference type="GO" id="GO:0036348">
    <property type="term" value="F:hydantoin racemase activity"/>
    <property type="evidence" value="ECO:0007669"/>
    <property type="project" value="UniProtKB-EC"/>
</dbReference>
<dbReference type="Pfam" id="PF01177">
    <property type="entry name" value="Asp_Glu_race"/>
    <property type="match status" value="1"/>
</dbReference>
<dbReference type="GO" id="GO:0047661">
    <property type="term" value="F:amino-acid racemase activity"/>
    <property type="evidence" value="ECO:0007669"/>
    <property type="project" value="InterPro"/>
</dbReference>
<gene>
    <name evidence="7" type="ORF">CCR87_00305</name>
</gene>
<dbReference type="AlphaFoldDB" id="A0A934THP5"/>
<evidence type="ECO:0000256" key="3">
    <source>
        <dbReference type="ARBA" id="ARBA00066406"/>
    </source>
</evidence>
<dbReference type="Proteomes" id="UP000706333">
    <property type="component" value="Unassembled WGS sequence"/>
</dbReference>
<comment type="catalytic activity">
    <reaction evidence="2">
        <text>a D-5-monosubstituted hydantoin = a L-5-monosubstituted hydantoin</text>
        <dbReference type="Rhea" id="RHEA:46624"/>
        <dbReference type="ChEBI" id="CHEBI:86339"/>
        <dbReference type="ChEBI" id="CHEBI:86340"/>
        <dbReference type="EC" id="5.1.99.5"/>
    </reaction>
</comment>
<dbReference type="InterPro" id="IPR015942">
    <property type="entry name" value="Asp/Glu/hydantoin_racemase"/>
</dbReference>